<sequence>MVNRERQLQALVDKKKIVITESTIRRDLHPEDAGGTDCLPTSTIFEKLTRMRRKQRKGTEIPSSSGEPITDEAANEEHIPTHSNDPLLSGEDRLQLNELMYLCTNLQKKVLKLKEVKIAQAKEIASLKKRFKKSENKRKSRTLGLKRVRNVGSARRVVSSDEASFGVNIDNNPNVDTM</sequence>
<reference evidence="2" key="2">
    <citation type="submission" date="2022-01" db="EMBL/GenBank/DDBJ databases">
        <authorList>
            <person name="Yamashiro T."/>
            <person name="Shiraishi A."/>
            <person name="Satake H."/>
            <person name="Nakayama K."/>
        </authorList>
    </citation>
    <scope>NUCLEOTIDE SEQUENCE</scope>
</reference>
<organism evidence="2 3">
    <name type="scientific">Tanacetum coccineum</name>
    <dbReference type="NCBI Taxonomy" id="301880"/>
    <lineage>
        <taxon>Eukaryota</taxon>
        <taxon>Viridiplantae</taxon>
        <taxon>Streptophyta</taxon>
        <taxon>Embryophyta</taxon>
        <taxon>Tracheophyta</taxon>
        <taxon>Spermatophyta</taxon>
        <taxon>Magnoliopsida</taxon>
        <taxon>eudicotyledons</taxon>
        <taxon>Gunneridae</taxon>
        <taxon>Pentapetalae</taxon>
        <taxon>asterids</taxon>
        <taxon>campanulids</taxon>
        <taxon>Asterales</taxon>
        <taxon>Asteraceae</taxon>
        <taxon>Asteroideae</taxon>
        <taxon>Anthemideae</taxon>
        <taxon>Anthemidinae</taxon>
        <taxon>Tanacetum</taxon>
    </lineage>
</organism>
<protein>
    <submittedName>
        <fullName evidence="2">Uncharacterized protein</fullName>
    </submittedName>
</protein>
<keyword evidence="3" id="KW-1185">Reference proteome</keyword>
<accession>A0ABQ5CK94</accession>
<evidence type="ECO:0000313" key="2">
    <source>
        <dbReference type="EMBL" id="GJT26522.1"/>
    </source>
</evidence>
<proteinExistence type="predicted"/>
<gene>
    <name evidence="2" type="ORF">Tco_0906797</name>
</gene>
<dbReference type="Proteomes" id="UP001151760">
    <property type="component" value="Unassembled WGS sequence"/>
</dbReference>
<evidence type="ECO:0000313" key="3">
    <source>
        <dbReference type="Proteomes" id="UP001151760"/>
    </source>
</evidence>
<name>A0ABQ5CK94_9ASTR</name>
<reference evidence="2" key="1">
    <citation type="journal article" date="2022" name="Int. J. Mol. Sci.">
        <title>Draft Genome of Tanacetum Coccineum: Genomic Comparison of Closely Related Tanacetum-Family Plants.</title>
        <authorList>
            <person name="Yamashiro T."/>
            <person name="Shiraishi A."/>
            <person name="Nakayama K."/>
            <person name="Satake H."/>
        </authorList>
    </citation>
    <scope>NUCLEOTIDE SEQUENCE</scope>
</reference>
<feature type="region of interest" description="Disordered" evidence="1">
    <location>
        <begin position="51"/>
        <end position="70"/>
    </location>
</feature>
<dbReference type="EMBL" id="BQNB010014300">
    <property type="protein sequence ID" value="GJT26522.1"/>
    <property type="molecule type" value="Genomic_DNA"/>
</dbReference>
<comment type="caution">
    <text evidence="2">The sequence shown here is derived from an EMBL/GenBank/DDBJ whole genome shotgun (WGS) entry which is preliminary data.</text>
</comment>
<evidence type="ECO:0000256" key="1">
    <source>
        <dbReference type="SAM" id="MobiDB-lite"/>
    </source>
</evidence>